<evidence type="ECO:0000256" key="1">
    <source>
        <dbReference type="SAM" id="Phobius"/>
    </source>
</evidence>
<protein>
    <recommendedName>
        <fullName evidence="4">7TM GPCR serpentine receptor class x (Srx) domain-containing protein</fullName>
    </recommendedName>
</protein>
<evidence type="ECO:0000313" key="3">
    <source>
        <dbReference type="Proteomes" id="UP000298663"/>
    </source>
</evidence>
<dbReference type="Pfam" id="PF10326">
    <property type="entry name" value="7TM_GPCR_Str"/>
    <property type="match status" value="1"/>
</dbReference>
<feature type="transmembrane region" description="Helical" evidence="1">
    <location>
        <begin position="62"/>
        <end position="83"/>
    </location>
</feature>
<organism evidence="2 3">
    <name type="scientific">Steinernema carpocapsae</name>
    <name type="common">Entomopathogenic nematode</name>
    <dbReference type="NCBI Taxonomy" id="34508"/>
    <lineage>
        <taxon>Eukaryota</taxon>
        <taxon>Metazoa</taxon>
        <taxon>Ecdysozoa</taxon>
        <taxon>Nematoda</taxon>
        <taxon>Chromadorea</taxon>
        <taxon>Rhabditida</taxon>
        <taxon>Tylenchina</taxon>
        <taxon>Panagrolaimomorpha</taxon>
        <taxon>Strongyloidoidea</taxon>
        <taxon>Steinernematidae</taxon>
        <taxon>Steinernema</taxon>
    </lineage>
</organism>
<dbReference type="Proteomes" id="UP000298663">
    <property type="component" value="Unassembled WGS sequence"/>
</dbReference>
<reference evidence="2 3" key="2">
    <citation type="journal article" date="2019" name="G3 (Bethesda)">
        <title>Hybrid Assembly of the Genome of the Entomopathogenic Nematode Steinernema carpocapsae Identifies the X-Chromosome.</title>
        <authorList>
            <person name="Serra L."/>
            <person name="Macchietto M."/>
            <person name="Macias-Munoz A."/>
            <person name="McGill C.J."/>
            <person name="Rodriguez I.M."/>
            <person name="Rodriguez B."/>
            <person name="Murad R."/>
            <person name="Mortazavi A."/>
        </authorList>
    </citation>
    <scope>NUCLEOTIDE SEQUENCE [LARGE SCALE GENOMIC DNA]</scope>
    <source>
        <strain evidence="2 3">ALL</strain>
    </source>
</reference>
<keyword evidence="1" id="KW-0812">Transmembrane</keyword>
<dbReference type="InterPro" id="IPR019428">
    <property type="entry name" value="7TM_GPCR_serpentine_rcpt_Str"/>
</dbReference>
<name>A0A4U5PHJ5_STECR</name>
<sequence>MIVNGPLTIFGRAIGKTCFMVFASGFILNIELLALTFVYRWVYICKKHRLYKFSQPHVIAQIVFCLVAPIAGLDLAMTFAYTFSFDFSIHTGEETYGIRVLYVEDIVS</sequence>
<accession>A0A4U5PHJ5</accession>
<evidence type="ECO:0008006" key="4">
    <source>
        <dbReference type="Google" id="ProtNLM"/>
    </source>
</evidence>
<dbReference type="EMBL" id="AZBU02000002">
    <property type="protein sequence ID" value="TKR96028.1"/>
    <property type="molecule type" value="Genomic_DNA"/>
</dbReference>
<dbReference type="OrthoDB" id="5789179at2759"/>
<feature type="transmembrane region" description="Helical" evidence="1">
    <location>
        <begin position="20"/>
        <end position="42"/>
    </location>
</feature>
<proteinExistence type="predicted"/>
<keyword evidence="3" id="KW-1185">Reference proteome</keyword>
<gene>
    <name evidence="2" type="ORF">L596_010109</name>
</gene>
<evidence type="ECO:0000313" key="2">
    <source>
        <dbReference type="EMBL" id="TKR96028.1"/>
    </source>
</evidence>
<dbReference type="AlphaFoldDB" id="A0A4U5PHJ5"/>
<comment type="caution">
    <text evidence="2">The sequence shown here is derived from an EMBL/GenBank/DDBJ whole genome shotgun (WGS) entry which is preliminary data.</text>
</comment>
<reference evidence="2 3" key="1">
    <citation type="journal article" date="2015" name="Genome Biol.">
        <title>Comparative genomics of Steinernema reveals deeply conserved gene regulatory networks.</title>
        <authorList>
            <person name="Dillman A.R."/>
            <person name="Macchietto M."/>
            <person name="Porter C.F."/>
            <person name="Rogers A."/>
            <person name="Williams B."/>
            <person name="Antoshechkin I."/>
            <person name="Lee M.M."/>
            <person name="Goodwin Z."/>
            <person name="Lu X."/>
            <person name="Lewis E.E."/>
            <person name="Goodrich-Blair H."/>
            <person name="Stock S.P."/>
            <person name="Adams B.J."/>
            <person name="Sternberg P.W."/>
            <person name="Mortazavi A."/>
        </authorList>
    </citation>
    <scope>NUCLEOTIDE SEQUENCE [LARGE SCALE GENOMIC DNA]</scope>
    <source>
        <strain evidence="2 3">ALL</strain>
    </source>
</reference>
<keyword evidence="1" id="KW-1133">Transmembrane helix</keyword>
<keyword evidence="1" id="KW-0472">Membrane</keyword>